<dbReference type="Proteomes" id="UP000824496">
    <property type="component" value="Chromosome"/>
</dbReference>
<organism evidence="6 7">
    <name type="scientific">Actinomyces capricornis</name>
    <dbReference type="NCBI Taxonomy" id="2755559"/>
    <lineage>
        <taxon>Bacteria</taxon>
        <taxon>Bacillati</taxon>
        <taxon>Actinomycetota</taxon>
        <taxon>Actinomycetes</taxon>
        <taxon>Actinomycetales</taxon>
        <taxon>Actinomycetaceae</taxon>
        <taxon>Actinomyces</taxon>
    </lineage>
</organism>
<keyword evidence="3" id="KW-0378">Hydrolase</keyword>
<accession>A0ABM7UEI4</accession>
<dbReference type="InterPro" id="IPR003785">
    <property type="entry name" value="Creatininase/forma_Hydrolase"/>
</dbReference>
<dbReference type="Pfam" id="PF02633">
    <property type="entry name" value="Creatininase"/>
    <property type="match status" value="1"/>
</dbReference>
<evidence type="ECO:0000313" key="6">
    <source>
        <dbReference type="EMBL" id="BDA65573.1"/>
    </source>
</evidence>
<dbReference type="SUPFAM" id="SSF102215">
    <property type="entry name" value="Creatininase"/>
    <property type="match status" value="1"/>
</dbReference>
<dbReference type="InterPro" id="IPR024087">
    <property type="entry name" value="Creatininase-like_sf"/>
</dbReference>
<comment type="cofactor">
    <cofactor evidence="1">
        <name>Zn(2+)</name>
        <dbReference type="ChEBI" id="CHEBI:29105"/>
    </cofactor>
</comment>
<dbReference type="NCBIfam" id="TIGR04448">
    <property type="entry name" value="creatininase"/>
    <property type="match status" value="1"/>
</dbReference>
<keyword evidence="2" id="KW-0479">Metal-binding</keyword>
<dbReference type="PANTHER" id="PTHR35005">
    <property type="entry name" value="3-DEHYDRO-SCYLLO-INOSOSE HYDROLASE"/>
    <property type="match status" value="1"/>
</dbReference>
<gene>
    <name evidence="6" type="ORF">MANAM107_24070</name>
</gene>
<evidence type="ECO:0000256" key="3">
    <source>
        <dbReference type="ARBA" id="ARBA00022801"/>
    </source>
</evidence>
<keyword evidence="7" id="KW-1185">Reference proteome</keyword>
<name>A0ABM7UEI4_9ACTO</name>
<dbReference type="Gene3D" id="3.40.50.10310">
    <property type="entry name" value="Creatininase"/>
    <property type="match status" value="1"/>
</dbReference>
<dbReference type="EMBL" id="AP025017">
    <property type="protein sequence ID" value="BDA65573.1"/>
    <property type="molecule type" value="Genomic_DNA"/>
</dbReference>
<evidence type="ECO:0000256" key="5">
    <source>
        <dbReference type="ARBA" id="ARBA00024029"/>
    </source>
</evidence>
<proteinExistence type="inferred from homology"/>
<sequence length="255" mass="28321">MTQERNITRIDAFTYREILGRDPIILIPVGSIEQHGPHMPLGVDTLLSTTMAELTAESIGAYVGPTVSTGYKSQQRSGGGNHIIGSFGFDAETMISVCRTLVREFHRHGARRIVFINGHYENYQFIYEGVDLALRDVEGRDDPPRVMMVSYWDFVTDEVIAELYPDGFPGWDVEHGGVMETSLMLMHFPDLVHMDRVMDLPAAQLPAYDLLPVDASLTPESGCLSSARASSETKGRILTDSVVEEMGRAILDRLS</sequence>
<protein>
    <submittedName>
        <fullName evidence="6">Creatininase</fullName>
    </submittedName>
</protein>
<evidence type="ECO:0000256" key="1">
    <source>
        <dbReference type="ARBA" id="ARBA00001947"/>
    </source>
</evidence>
<evidence type="ECO:0000256" key="4">
    <source>
        <dbReference type="ARBA" id="ARBA00022833"/>
    </source>
</evidence>
<keyword evidence="4" id="KW-0862">Zinc</keyword>
<evidence type="ECO:0000313" key="7">
    <source>
        <dbReference type="Proteomes" id="UP000824496"/>
    </source>
</evidence>
<dbReference type="PANTHER" id="PTHR35005:SF1">
    <property type="entry name" value="2-AMINO-5-FORMYLAMINO-6-RIBOSYLAMINOPYRIMIDIN-4(3H)-ONE 5'-MONOPHOSPHATE DEFORMYLASE"/>
    <property type="match status" value="1"/>
</dbReference>
<comment type="similarity">
    <text evidence="5">Belongs to the creatininase superfamily.</text>
</comment>
<evidence type="ECO:0000256" key="2">
    <source>
        <dbReference type="ARBA" id="ARBA00022723"/>
    </source>
</evidence>
<dbReference type="RefSeq" id="WP_223909007.1">
    <property type="nucleotide sequence ID" value="NZ_AP025017.1"/>
</dbReference>
<reference evidence="6 7" key="1">
    <citation type="submission" date="2021-08" db="EMBL/GenBank/DDBJ databases">
        <title>Whole genome sequence of novel Actinomyces species strain MAS-1.</title>
        <authorList>
            <person name="Saito M."/>
            <person name="Kuwahara N."/>
            <person name="Takizawa T."/>
            <person name="Gotouda H."/>
            <person name="Ochiai T."/>
        </authorList>
    </citation>
    <scope>NUCLEOTIDE SEQUENCE [LARGE SCALE GENOMIC DNA]</scope>
    <source>
        <strain evidence="6 7">MAS-1</strain>
    </source>
</reference>
<dbReference type="InterPro" id="IPR031034">
    <property type="entry name" value="Creatininase"/>
</dbReference>